<organism evidence="1 2">
    <name type="scientific">Avena sativa</name>
    <name type="common">Oat</name>
    <dbReference type="NCBI Taxonomy" id="4498"/>
    <lineage>
        <taxon>Eukaryota</taxon>
        <taxon>Viridiplantae</taxon>
        <taxon>Streptophyta</taxon>
        <taxon>Embryophyta</taxon>
        <taxon>Tracheophyta</taxon>
        <taxon>Spermatophyta</taxon>
        <taxon>Magnoliopsida</taxon>
        <taxon>Liliopsida</taxon>
        <taxon>Poales</taxon>
        <taxon>Poaceae</taxon>
        <taxon>BOP clade</taxon>
        <taxon>Pooideae</taxon>
        <taxon>Poodae</taxon>
        <taxon>Poeae</taxon>
        <taxon>Poeae Chloroplast Group 1 (Aveneae type)</taxon>
        <taxon>Aveninae</taxon>
        <taxon>Avena</taxon>
    </lineage>
</organism>
<name>A0ACD5ZF05_AVESA</name>
<protein>
    <submittedName>
        <fullName evidence="1">Uncharacterized protein</fullName>
    </submittedName>
</protein>
<dbReference type="Proteomes" id="UP001732700">
    <property type="component" value="Chromosome 6D"/>
</dbReference>
<reference evidence="1" key="2">
    <citation type="submission" date="2025-09" db="UniProtKB">
        <authorList>
            <consortium name="EnsemblPlants"/>
        </authorList>
    </citation>
    <scope>IDENTIFICATION</scope>
</reference>
<dbReference type="EnsemblPlants" id="AVESA.00010b.r2.6DG1180320.1">
    <property type="protein sequence ID" value="AVESA.00010b.r2.6DG1180320.1.CDS.1"/>
    <property type="gene ID" value="AVESA.00010b.r2.6DG1180320"/>
</dbReference>
<evidence type="ECO:0000313" key="2">
    <source>
        <dbReference type="Proteomes" id="UP001732700"/>
    </source>
</evidence>
<keyword evidence="2" id="KW-1185">Reference proteome</keyword>
<sequence length="749" mass="79665">MRHLAVRTRRVGSSRGAASVHAASRLSTLSSSSVVAAPPRSSRLASASAAWSRGILFGSARTRSAAVAASSPATARGNARPSGVPSTAHALACRPRTANLHRSAAPLPQPRRRPPQAQPQVLQRALVLHTPTPAVDPLGPVRVIIPRSTEIEEAEGVLQRAMVATITGTRPAVAIDEVARVLCSLGLEAHDFSIHRHHPEDFLIIFTAKHFMTRVAGDHFIGNLNFTLTIRPWCKLAHAGIGRLDYHVDIEISGIPPHAWNLSSAEFLLGGAVWVERLHPGTRSRADMATFRLSGRAGNPTTIRQQAILEIAELVPAGHPSLPPTLRTLTYPCSISVVHSELDEAAAAVAANLPDGSGGAQGRGTGPDDHGRGAPGRRRGRGRKRRRPNDAGPQAGRADGLAVDSLTWATMSRGGRADGLACDARWSDARLDAPPAPPPGGAAPSVRSMAPWPNPRGARRRRRNRQRRPRQTRCFWRVKEKQPVSTPAPPGDAVAAPTSGQDPRPIETPSLTAGETPLASVSNFSSSGPPSPALSPASGEKRGAPTHDADDHRLCRDREPSDNCSFEGSEVPDSQMDAAPPTKDDRLSGLRGASPAPNLVPVLEDSVDQESPPLVASGNDHASPALVDDASAPSFDRSPAQAPGAALENEELAPAHGQDLACEEGEITPRPAPREATTPSKFSATPKVYMRRSQQRAHVQSKTWTLGEFLAAVTSHLRASLPTPGKRPRTRSLNFSPRREEARRRAANC</sequence>
<evidence type="ECO:0000313" key="1">
    <source>
        <dbReference type="EnsemblPlants" id="AVESA.00010b.r2.6DG1180320.1.CDS.1"/>
    </source>
</evidence>
<proteinExistence type="predicted"/>
<reference evidence="1" key="1">
    <citation type="submission" date="2021-05" db="EMBL/GenBank/DDBJ databases">
        <authorList>
            <person name="Scholz U."/>
            <person name="Mascher M."/>
            <person name="Fiebig A."/>
        </authorList>
    </citation>
    <scope>NUCLEOTIDE SEQUENCE [LARGE SCALE GENOMIC DNA]</scope>
</reference>
<accession>A0ACD5ZF05</accession>